<proteinExistence type="predicted"/>
<evidence type="ECO:0000313" key="4">
    <source>
        <dbReference type="Proteomes" id="UP000198953"/>
    </source>
</evidence>
<name>A0A1H8K0H4_9ACTN</name>
<gene>
    <name evidence="3" type="ORF">SAMN05660976_08489</name>
</gene>
<feature type="coiled-coil region" evidence="1">
    <location>
        <begin position="78"/>
        <end position="127"/>
    </location>
</feature>
<reference evidence="3 4" key="1">
    <citation type="submission" date="2016-10" db="EMBL/GenBank/DDBJ databases">
        <authorList>
            <person name="de Groot N.N."/>
        </authorList>
    </citation>
    <scope>NUCLEOTIDE SEQUENCE [LARGE SCALE GENOMIC DNA]</scope>
    <source>
        <strain evidence="3 4">DSM 43357</strain>
    </source>
</reference>
<accession>A0A1H8K0H4</accession>
<evidence type="ECO:0000256" key="2">
    <source>
        <dbReference type="SAM" id="MobiDB-lite"/>
    </source>
</evidence>
<dbReference type="RefSeq" id="WP_218154266.1">
    <property type="nucleotide sequence ID" value="NZ_FOBF01000047.1"/>
</dbReference>
<keyword evidence="4" id="KW-1185">Reference proteome</keyword>
<sequence>MSPIADRTVTVRLDADVKPYISALAKAEAATKRLRDGMSGNINFRADTSAATAQMQTLQREVDKMNGKQPTIRPDVDTGQALTELEDLRARMAELADRHAIGIDLDAGAARSELASIQRDLERLNATSIDPQVRIDSATALAELRTLQSEMSRLDGRAPHIKVDADVAGALAGIGMVAAALASLPAVTSIAVSVGALGAAFGAAGAGAAGFAAVAVPSLGRINDALKQQASAAGGAGGATKSAAQSAAEAASRALQLEQAERRVADAQVSVKRAQEDLTQARRDARRALEDYAMSARDAALSEEDAALSVEEARARLAEVQADPKATDLERQRAELNYRQAVARLEEQSVRTKRLQQDKAEADRKGVEGSDQVRAAQDKLLKSQADLAEAQKQLTVLQLQQKAAMQQAGGAAGGAASKMAELSKAERALAEDIKKFQDTYLEWQRSLQPAVFPAIRSGMDLMTTGMKLGTPLIKSSAKAFDEFLKKANTELKSKEWKSFFDDLAASAPRTIDALGNSAISVANGLRGVFQAVLPYSEDLLGTIEDLARGFENWGTHLKGSPEFEAFIRYAQENGPKVVEIVSNLATFIGKVADVGAGIGPGVLDFFVSLSEKLATLEPGQIQAIATGVGAIFAAAKLGTTLQLGAFVLLADVLSKMSPGQIQALAIAIAATVTAVKGYQAVTSAVEWWRTLSGSLDKAGSSADGAKGKLSGLSGTLKAGGMAAVLAAVAVVVDKVSDSLSGLNPDIDELAKRMADLAQRGKPAADQLTVFGSNLDTLAGDMARSGTWFAPTIGQFESLGDTVGRLTSSNPFAQLGNEVASMASSITGDLYS</sequence>
<dbReference type="EMBL" id="FOBF01000047">
    <property type="protein sequence ID" value="SEN86529.1"/>
    <property type="molecule type" value="Genomic_DNA"/>
</dbReference>
<feature type="non-terminal residue" evidence="3">
    <location>
        <position position="831"/>
    </location>
</feature>
<feature type="region of interest" description="Disordered" evidence="2">
    <location>
        <begin position="347"/>
        <end position="372"/>
    </location>
</feature>
<evidence type="ECO:0000313" key="3">
    <source>
        <dbReference type="EMBL" id="SEN86529.1"/>
    </source>
</evidence>
<dbReference type="AlphaFoldDB" id="A0A1H8K0H4"/>
<protein>
    <submittedName>
        <fullName evidence="3">Uncharacterized protein</fullName>
    </submittedName>
</protein>
<dbReference type="Proteomes" id="UP000198953">
    <property type="component" value="Unassembled WGS sequence"/>
</dbReference>
<keyword evidence="1" id="KW-0175">Coiled coil</keyword>
<evidence type="ECO:0000256" key="1">
    <source>
        <dbReference type="SAM" id="Coils"/>
    </source>
</evidence>
<feature type="compositionally biased region" description="Basic and acidic residues" evidence="2">
    <location>
        <begin position="347"/>
        <end position="368"/>
    </location>
</feature>
<organism evidence="3 4">
    <name type="scientific">Nonomuraea pusilla</name>
    <dbReference type="NCBI Taxonomy" id="46177"/>
    <lineage>
        <taxon>Bacteria</taxon>
        <taxon>Bacillati</taxon>
        <taxon>Actinomycetota</taxon>
        <taxon>Actinomycetes</taxon>
        <taxon>Streptosporangiales</taxon>
        <taxon>Streptosporangiaceae</taxon>
        <taxon>Nonomuraea</taxon>
    </lineage>
</organism>
<dbReference type="STRING" id="46177.SAMN05660976_08489"/>